<sequence>MSRCYKSSLSFKLVRLYWVNGGGDDVIKTDDCSKLTHVKGELVGTSSSLQEVLETNLVLNAKVIEFNG</sequence>
<reference evidence="1" key="1">
    <citation type="submission" date="2023-10" db="EMBL/GenBank/DDBJ databases">
        <authorList>
            <person name="Domelevo Entfellner J.-B."/>
        </authorList>
    </citation>
    <scope>NUCLEOTIDE SEQUENCE</scope>
</reference>
<keyword evidence="2" id="KW-1185">Reference proteome</keyword>
<dbReference type="EMBL" id="OY731408">
    <property type="protein sequence ID" value="CAJ1979196.1"/>
    <property type="molecule type" value="Genomic_DNA"/>
</dbReference>
<organism evidence="1 2">
    <name type="scientific">Sphenostylis stenocarpa</name>
    <dbReference type="NCBI Taxonomy" id="92480"/>
    <lineage>
        <taxon>Eukaryota</taxon>
        <taxon>Viridiplantae</taxon>
        <taxon>Streptophyta</taxon>
        <taxon>Embryophyta</taxon>
        <taxon>Tracheophyta</taxon>
        <taxon>Spermatophyta</taxon>
        <taxon>Magnoliopsida</taxon>
        <taxon>eudicotyledons</taxon>
        <taxon>Gunneridae</taxon>
        <taxon>Pentapetalae</taxon>
        <taxon>rosids</taxon>
        <taxon>fabids</taxon>
        <taxon>Fabales</taxon>
        <taxon>Fabaceae</taxon>
        <taxon>Papilionoideae</taxon>
        <taxon>50 kb inversion clade</taxon>
        <taxon>NPAAA clade</taxon>
        <taxon>indigoferoid/millettioid clade</taxon>
        <taxon>Phaseoleae</taxon>
        <taxon>Sphenostylis</taxon>
    </lineage>
</organism>
<gene>
    <name evidence="1" type="ORF">AYBTSS11_LOCUS31409</name>
</gene>
<dbReference type="AlphaFoldDB" id="A0AA86W608"/>
<dbReference type="Gramene" id="rna-AYBTSS11_LOCUS31409">
    <property type="protein sequence ID" value="CAJ1979196.1"/>
    <property type="gene ID" value="gene-AYBTSS11_LOCUS31409"/>
</dbReference>
<accession>A0AA86W608</accession>
<evidence type="ECO:0000313" key="1">
    <source>
        <dbReference type="EMBL" id="CAJ1979196.1"/>
    </source>
</evidence>
<dbReference type="Proteomes" id="UP001189624">
    <property type="component" value="Chromosome 11"/>
</dbReference>
<protein>
    <submittedName>
        <fullName evidence="1">Uncharacterized protein</fullName>
    </submittedName>
</protein>
<proteinExistence type="predicted"/>
<name>A0AA86W608_9FABA</name>
<evidence type="ECO:0000313" key="2">
    <source>
        <dbReference type="Proteomes" id="UP001189624"/>
    </source>
</evidence>